<feature type="domain" description="Endoribonuclease L-PSP/chorismate mutase-like" evidence="1">
    <location>
        <begin position="12"/>
        <end position="153"/>
    </location>
</feature>
<evidence type="ECO:0000313" key="3">
    <source>
        <dbReference type="Proteomes" id="UP001428817"/>
    </source>
</evidence>
<proteinExistence type="predicted"/>
<dbReference type="Gene3D" id="3.30.1330.40">
    <property type="entry name" value="RutC-like"/>
    <property type="match status" value="1"/>
</dbReference>
<evidence type="ECO:0000313" key="2">
    <source>
        <dbReference type="EMBL" id="GAA5173874.1"/>
    </source>
</evidence>
<reference evidence="3" key="1">
    <citation type="journal article" date="2019" name="Int. J. Syst. Evol. Microbiol.">
        <title>The Global Catalogue of Microorganisms (GCM) 10K type strain sequencing project: providing services to taxonomists for standard genome sequencing and annotation.</title>
        <authorList>
            <consortium name="The Broad Institute Genomics Platform"/>
            <consortium name="The Broad Institute Genome Sequencing Center for Infectious Disease"/>
            <person name="Wu L."/>
            <person name="Ma J."/>
        </authorList>
    </citation>
    <scope>NUCLEOTIDE SEQUENCE [LARGE SCALE GENOMIC DNA]</scope>
    <source>
        <strain evidence="3">JCM 18303</strain>
    </source>
</reference>
<keyword evidence="3" id="KW-1185">Reference proteome</keyword>
<dbReference type="InterPro" id="IPR013813">
    <property type="entry name" value="Endoribo_LPSP/chorism_mut-like"/>
</dbReference>
<comment type="caution">
    <text evidence="2">The sequence shown here is derived from an EMBL/GenBank/DDBJ whole genome shotgun (WGS) entry which is preliminary data.</text>
</comment>
<gene>
    <name evidence="2" type="ORF">GCM10023321_76450</name>
</gene>
<dbReference type="CDD" id="cd02199">
    <property type="entry name" value="YjgF_YER057c_UK114_like_1"/>
    <property type="match status" value="1"/>
</dbReference>
<organism evidence="2 3">
    <name type="scientific">Pseudonocardia eucalypti</name>
    <dbReference type="NCBI Taxonomy" id="648755"/>
    <lineage>
        <taxon>Bacteria</taxon>
        <taxon>Bacillati</taxon>
        <taxon>Actinomycetota</taxon>
        <taxon>Actinomycetes</taxon>
        <taxon>Pseudonocardiales</taxon>
        <taxon>Pseudonocardiaceae</taxon>
        <taxon>Pseudonocardia</taxon>
    </lineage>
</organism>
<accession>A0ABP9RA67</accession>
<dbReference type="RefSeq" id="WP_185060614.1">
    <property type="nucleotide sequence ID" value="NZ_BAABJP010000057.1"/>
</dbReference>
<dbReference type="Proteomes" id="UP001428817">
    <property type="component" value="Unassembled WGS sequence"/>
</dbReference>
<dbReference type="PANTHER" id="PTHR43760:SF1">
    <property type="entry name" value="ENDORIBONUCLEASE L-PSP_CHORISMATE MUTASE-LIKE DOMAIN-CONTAINING PROTEIN"/>
    <property type="match status" value="1"/>
</dbReference>
<dbReference type="EMBL" id="BAABJP010000057">
    <property type="protein sequence ID" value="GAA5173874.1"/>
    <property type="molecule type" value="Genomic_DNA"/>
</dbReference>
<evidence type="ECO:0000259" key="1">
    <source>
        <dbReference type="Pfam" id="PF14588"/>
    </source>
</evidence>
<sequence>MSTPPSTPTSAERRLAELGLELPPPPAAVAAFEPYRRDGDAVYVSGQVAARDGRMVATGRLGAGLDVATGQAAARVCALNVLAQLRAAAGDLDGVAALVRITVYVAGDPDFTEQPKVADGASQLFIDVLGDAGRHARAAIGVAGLPLGSPVEVDAIARLRPAA</sequence>
<protein>
    <submittedName>
        <fullName evidence="2">RidA family protein</fullName>
    </submittedName>
</protein>
<dbReference type="SUPFAM" id="SSF55298">
    <property type="entry name" value="YjgF-like"/>
    <property type="match status" value="1"/>
</dbReference>
<name>A0ABP9RA67_9PSEU</name>
<dbReference type="InterPro" id="IPR035959">
    <property type="entry name" value="RutC-like_sf"/>
</dbReference>
<dbReference type="PANTHER" id="PTHR43760">
    <property type="entry name" value="ENDORIBONUCLEASE-RELATED"/>
    <property type="match status" value="1"/>
</dbReference>
<dbReference type="Pfam" id="PF14588">
    <property type="entry name" value="YjgF_endoribonc"/>
    <property type="match status" value="1"/>
</dbReference>